<keyword evidence="1" id="KW-0961">Cell wall biogenesis/degradation</keyword>
<accession>A0A0G1WED5</accession>
<evidence type="ECO:0000313" key="5">
    <source>
        <dbReference type="Proteomes" id="UP000034739"/>
    </source>
</evidence>
<comment type="caution">
    <text evidence="4">The sequence shown here is derived from an EMBL/GenBank/DDBJ whole genome shotgun (WGS) entry which is preliminary data.</text>
</comment>
<evidence type="ECO:0000313" key="4">
    <source>
        <dbReference type="EMBL" id="KKU88683.1"/>
    </source>
</evidence>
<dbReference type="Pfam" id="PF26299">
    <property type="entry name" value="MurL_N"/>
    <property type="match status" value="1"/>
</dbReference>
<comment type="catalytic activity">
    <reaction evidence="1">
        <text>UDP-N-acetyl-alpha-D-muramoyl-L-alanyl-L-glutamate + ATP + H2O = UDP-N-acetyl-alpha-D-muramoyl-L-alanyl-D-glutamate + AMP + diphosphate + H(+)</text>
        <dbReference type="Rhea" id="RHEA:58812"/>
        <dbReference type="ChEBI" id="CHEBI:15377"/>
        <dbReference type="ChEBI" id="CHEBI:15378"/>
        <dbReference type="ChEBI" id="CHEBI:30616"/>
        <dbReference type="ChEBI" id="CHEBI:33019"/>
        <dbReference type="ChEBI" id="CHEBI:83900"/>
        <dbReference type="ChEBI" id="CHEBI:142725"/>
        <dbReference type="ChEBI" id="CHEBI:456215"/>
        <dbReference type="EC" id="5.1.1.23"/>
    </reaction>
</comment>
<keyword evidence="1" id="KW-0573">Peptidoglycan synthesis</keyword>
<keyword evidence="1" id="KW-0413">Isomerase</keyword>
<dbReference type="Proteomes" id="UP000034739">
    <property type="component" value="Unassembled WGS sequence"/>
</dbReference>
<feature type="domain" description="MurL C-terminal" evidence="2">
    <location>
        <begin position="308"/>
        <end position="420"/>
    </location>
</feature>
<dbReference type="GO" id="GO:0008360">
    <property type="term" value="P:regulation of cell shape"/>
    <property type="evidence" value="ECO:0007669"/>
    <property type="project" value="UniProtKB-KW"/>
</dbReference>
<comment type="similarity">
    <text evidence="1">Belongs to the MurL family.</text>
</comment>
<dbReference type="GO" id="GO:0071555">
    <property type="term" value="P:cell wall organization"/>
    <property type="evidence" value="ECO:0007669"/>
    <property type="project" value="UniProtKB-KW"/>
</dbReference>
<dbReference type="GO" id="GO:0016855">
    <property type="term" value="F:racemase and epimerase activity, acting on amino acids and derivatives"/>
    <property type="evidence" value="ECO:0007669"/>
    <property type="project" value="UniProtKB-UniRule"/>
</dbReference>
<dbReference type="Pfam" id="PF26298">
    <property type="entry name" value="MurL_epimerase_C"/>
    <property type="match status" value="1"/>
</dbReference>
<sequence>METHKEAFYFRGYTVHETTDTVAFQYTLSHGKEMFNFIEKLTVPGLSSGRSSIPEPLFTGILDQLLLLLGISYWKLYCPKYIHTGPIALTREQSDFWNTVYTKGLGEFFYKNQIDYRNLVEFPYSDSGNRVSVDIKTNDRSLVQLGGGKDSIVTAELLKHAQKDFTLICVDAHGIHNTIAQKIGKPLIDIRRTIDPQLYELNKRPDTYNGHVPISAVYAFADLLMAALGGFRYIIASNEESANYGNVTYLGNEINHQWSKTFEFEKLFQSYVAKYITTDITYFSLLRPIKEIKIIELFSRHEQYHSLFTSCNTNFRRTVASSTPRWCGICPKCAFVFLLLSAFIPKQKLVSLFGGNLYENAGLAETFRELLGLTGIKPFECVGTPDECRWAFYLAFQRKEYEEDEIFTLLRKELRSVWDAIARTKEALFSVSVAHSIPVAFQPILKAL</sequence>
<feature type="domain" description="MurL N-terminal" evidence="3">
    <location>
        <begin position="4"/>
        <end position="285"/>
    </location>
</feature>
<dbReference type="GO" id="GO:0051301">
    <property type="term" value="P:cell division"/>
    <property type="evidence" value="ECO:0007669"/>
    <property type="project" value="UniProtKB-KW"/>
</dbReference>
<dbReference type="UniPathway" id="UPA00219"/>
<protein>
    <recommendedName>
        <fullName evidence="1">UDP-N-acetyl-alpha-D-muramoyl-L-alanyl-L-glutamate epimerase</fullName>
        <ecNumber evidence="1">5.1.1.23</ecNumber>
    </recommendedName>
    <alternativeName>
        <fullName evidence="1">UDP-MurNAc-L-Ala-L-Glu epimerase</fullName>
    </alternativeName>
</protein>
<dbReference type="GO" id="GO:0009252">
    <property type="term" value="P:peptidoglycan biosynthetic process"/>
    <property type="evidence" value="ECO:0007669"/>
    <property type="project" value="UniProtKB-UniRule"/>
</dbReference>
<reference evidence="4 5" key="1">
    <citation type="journal article" date="2015" name="Nature">
        <title>rRNA introns, odd ribosomes, and small enigmatic genomes across a large radiation of phyla.</title>
        <authorList>
            <person name="Brown C.T."/>
            <person name="Hug L.A."/>
            <person name="Thomas B.C."/>
            <person name="Sharon I."/>
            <person name="Castelle C.J."/>
            <person name="Singh A."/>
            <person name="Wilkins M.J."/>
            <person name="Williams K.H."/>
            <person name="Banfield J.F."/>
        </authorList>
    </citation>
    <scope>NUCLEOTIDE SEQUENCE [LARGE SCALE GENOMIC DNA]</scope>
</reference>
<evidence type="ECO:0000256" key="1">
    <source>
        <dbReference type="HAMAP-Rule" id="MF_02209"/>
    </source>
</evidence>
<dbReference type="HAMAP" id="MF_02209">
    <property type="entry name" value="MurL"/>
    <property type="match status" value="1"/>
</dbReference>
<comment type="pathway">
    <text evidence="1">Cell wall biogenesis; peptidoglycan biosynthesis.</text>
</comment>
<gene>
    <name evidence="1" type="primary">murL</name>
    <name evidence="4" type="ORF">UY16_C0003G0025</name>
</gene>
<evidence type="ECO:0000259" key="3">
    <source>
        <dbReference type="Pfam" id="PF26299"/>
    </source>
</evidence>
<dbReference type="GO" id="GO:0005737">
    <property type="term" value="C:cytoplasm"/>
    <property type="evidence" value="ECO:0007669"/>
    <property type="project" value="UniProtKB-UniRule"/>
</dbReference>
<keyword evidence="1" id="KW-0132">Cell division</keyword>
<dbReference type="InterPro" id="IPR058741">
    <property type="entry name" value="MurL_C"/>
</dbReference>
<evidence type="ECO:0000259" key="2">
    <source>
        <dbReference type="Pfam" id="PF26298"/>
    </source>
</evidence>
<proteinExistence type="inferred from homology"/>
<dbReference type="SUPFAM" id="SSF52402">
    <property type="entry name" value="Adenine nucleotide alpha hydrolases-like"/>
    <property type="match status" value="1"/>
</dbReference>
<dbReference type="EMBL" id="LCOY01000003">
    <property type="protein sequence ID" value="KKU88683.1"/>
    <property type="molecule type" value="Genomic_DNA"/>
</dbReference>
<dbReference type="AlphaFoldDB" id="A0A0G1WED5"/>
<dbReference type="InterPro" id="IPR043689">
    <property type="entry name" value="MurL"/>
</dbReference>
<name>A0A0G1WED5_9BACT</name>
<organism evidence="4 5">
    <name type="scientific">Candidatus Gottesmanbacteria bacterium GW2011_GWA2_47_9</name>
    <dbReference type="NCBI Taxonomy" id="1618445"/>
    <lineage>
        <taxon>Bacteria</taxon>
        <taxon>Candidatus Gottesmaniibacteriota</taxon>
    </lineage>
</organism>
<dbReference type="EC" id="5.1.1.23" evidence="1"/>
<dbReference type="PATRIC" id="fig|1618445.3.peg.130"/>
<dbReference type="InterPro" id="IPR058740">
    <property type="entry name" value="MurL_N"/>
</dbReference>
<comment type="function">
    <text evidence="1">Cell wall formation. Catalyzes epimerization of the terminal L-glutamate in UDP-N-acetyl-alpha-D-muramoyl-L-alanyl-L-glutamate.</text>
</comment>
<keyword evidence="1" id="KW-0133">Cell shape</keyword>
<keyword evidence="1" id="KW-0131">Cell cycle</keyword>